<name>B9K727_THENN</name>
<dbReference type="KEGG" id="tna:CTN_0584"/>
<dbReference type="Gene3D" id="3.30.70.270">
    <property type="match status" value="1"/>
</dbReference>
<dbReference type="STRING" id="309803.CTN_0584"/>
<dbReference type="InterPro" id="IPR043128">
    <property type="entry name" value="Rev_trsase/Diguanyl_cyclase"/>
</dbReference>
<gene>
    <name evidence="3" type="ordered locus">CTN_0584</name>
</gene>
<dbReference type="Proteomes" id="UP000000445">
    <property type="component" value="Chromosome"/>
</dbReference>
<dbReference type="HOGENOM" id="CLU_1427385_0_0_0"/>
<dbReference type="Pfam" id="PF00990">
    <property type="entry name" value="GGDEF"/>
    <property type="match status" value="1"/>
</dbReference>
<dbReference type="SUPFAM" id="SSF55073">
    <property type="entry name" value="Nucleotide cyclase"/>
    <property type="match status" value="1"/>
</dbReference>
<feature type="coiled-coil region" evidence="1">
    <location>
        <begin position="9"/>
        <end position="46"/>
    </location>
</feature>
<evidence type="ECO:0000256" key="1">
    <source>
        <dbReference type="SAM" id="Coils"/>
    </source>
</evidence>
<organism evidence="3 4">
    <name type="scientific">Thermotoga neapolitana (strain ATCC 49049 / DSM 4359 / NBRC 107923 / NS-E)</name>
    <dbReference type="NCBI Taxonomy" id="309803"/>
    <lineage>
        <taxon>Bacteria</taxon>
        <taxon>Thermotogati</taxon>
        <taxon>Thermotogota</taxon>
        <taxon>Thermotogae</taxon>
        <taxon>Thermotogales</taxon>
        <taxon>Thermotogaceae</taxon>
        <taxon>Thermotoga</taxon>
    </lineage>
</organism>
<feature type="domain" description="GGDEF" evidence="2">
    <location>
        <begin position="92"/>
        <end position="194"/>
    </location>
</feature>
<proteinExistence type="predicted"/>
<dbReference type="eggNOG" id="COG3706">
    <property type="taxonomic scope" value="Bacteria"/>
</dbReference>
<dbReference type="EMBL" id="CP000916">
    <property type="protein sequence ID" value="ACM22760.1"/>
    <property type="molecule type" value="Genomic_DNA"/>
</dbReference>
<evidence type="ECO:0000259" key="2">
    <source>
        <dbReference type="PROSITE" id="PS50887"/>
    </source>
</evidence>
<dbReference type="PROSITE" id="PS50887">
    <property type="entry name" value="GGDEF"/>
    <property type="match status" value="1"/>
</dbReference>
<keyword evidence="4" id="KW-1185">Reference proteome</keyword>
<dbReference type="InterPro" id="IPR000160">
    <property type="entry name" value="GGDEF_dom"/>
</dbReference>
<evidence type="ECO:0000313" key="4">
    <source>
        <dbReference type="Proteomes" id="UP000000445"/>
    </source>
</evidence>
<dbReference type="InterPro" id="IPR029787">
    <property type="entry name" value="Nucleotide_cyclase"/>
</dbReference>
<reference evidence="3 4" key="1">
    <citation type="journal article" date="2009" name="Biosci. Biotechnol. Biochem.">
        <title>WeGAS: a web-based microbial genome annotation system.</title>
        <authorList>
            <person name="Lee D."/>
            <person name="Seo H."/>
            <person name="Park C."/>
            <person name="Park K."/>
        </authorList>
    </citation>
    <scope>NUCLEOTIDE SEQUENCE [LARGE SCALE GENOMIC DNA]</scope>
    <source>
        <strain evidence="4">ATCC 49049 / DSM 4359 / NBRC 107923 / NS-E</strain>
    </source>
</reference>
<sequence>MGVFSVSDTAELLKKIEELEKKLRQCQEREKELESLIEEYNEVLKKQFQVFDDFFEKLGTKKMIDPLTRVYSKDHFLRLLSYQHQRSFEENTPYTIFFVKVQPSDTDKESTLMKVGKVLKECVRVPLDSVGRYSEDIFALFVVDVSKSVAPKIAERIENSIKGIPAEHKIAFKSYPEDFMDLEKVLSELEKAVS</sequence>
<protein>
    <submittedName>
        <fullName evidence="3">Diguanylate cyclase</fullName>
    </submittedName>
</protein>
<evidence type="ECO:0000313" key="3">
    <source>
        <dbReference type="EMBL" id="ACM22760.1"/>
    </source>
</evidence>
<dbReference type="AlphaFoldDB" id="B9K727"/>
<accession>B9K727</accession>
<keyword evidence="1" id="KW-0175">Coiled coil</keyword>